<keyword evidence="10" id="KW-0256">Endoplasmic reticulum</keyword>
<feature type="transmembrane region" description="Helical" evidence="10">
    <location>
        <begin position="131"/>
        <end position="150"/>
    </location>
</feature>
<dbReference type="PROSITE" id="PS51564">
    <property type="entry name" value="SAM_ICMT"/>
    <property type="match status" value="1"/>
</dbReference>
<dbReference type="InterPro" id="IPR007269">
    <property type="entry name" value="ICMT_MeTrfase"/>
</dbReference>
<dbReference type="Gene3D" id="1.20.120.1630">
    <property type="match status" value="1"/>
</dbReference>
<dbReference type="Proteomes" id="UP000323386">
    <property type="component" value="Unassembled WGS sequence"/>
</dbReference>
<keyword evidence="5 12" id="KW-0808">Transferase</keyword>
<evidence type="ECO:0000256" key="3">
    <source>
        <dbReference type="ARBA" id="ARBA00012151"/>
    </source>
</evidence>
<evidence type="ECO:0000256" key="10">
    <source>
        <dbReference type="RuleBase" id="RU362022"/>
    </source>
</evidence>
<comment type="similarity">
    <text evidence="2 10">Belongs to the class VI-like SAM-binding methyltransferase superfamily. Isoprenylcysteine carboxyl methyltransferase family.</text>
</comment>
<keyword evidence="8 10" id="KW-1133">Transmembrane helix</keyword>
<evidence type="ECO:0000256" key="8">
    <source>
        <dbReference type="ARBA" id="ARBA00022989"/>
    </source>
</evidence>
<gene>
    <name evidence="12" type="ORF">PSFLO_03927</name>
</gene>
<keyword evidence="4 10" id="KW-0489">Methyltransferase</keyword>
<sequence length="317" mass="34622">MSSTSTTTSAVAVAATADMDAQPSISSPMPARSTTTTPASHTPAHTPTVTPSRSLFSKYTDQYVVPAHLAPAALQICITAFPLGLVAGLVLPRALGFLVDRATSLVSSNDSANAAQATTFGSWYTLPQLHLYLLAWCTFHLLEFVITAAYNPTRLFSDSFLLNNGLAYHVAHVAGLVEFGITATLAGPASGWKRPGLSTLVGLILVVVGQSIRSLAMIHAHNNFSHIVAFRKRDDHQLVKTGVYAFTRHPSYFGFFYWALGTQILLGNPLGCLAFSIVLWRFFAHRIRVEEKHLIEFFKDEYVQYKKDVGTHLPFIP</sequence>
<evidence type="ECO:0000256" key="4">
    <source>
        <dbReference type="ARBA" id="ARBA00022603"/>
    </source>
</evidence>
<feature type="transmembrane region" description="Helical" evidence="10">
    <location>
        <begin position="72"/>
        <end position="91"/>
    </location>
</feature>
<dbReference type="EMBL" id="OOIP01000010">
    <property type="protein sequence ID" value="SPO38449.1"/>
    <property type="molecule type" value="Genomic_DNA"/>
</dbReference>
<proteinExistence type="inferred from homology"/>
<dbReference type="EC" id="2.1.1.100" evidence="3 10"/>
<feature type="transmembrane region" description="Helical" evidence="10">
    <location>
        <begin position="170"/>
        <end position="188"/>
    </location>
</feature>
<evidence type="ECO:0000313" key="13">
    <source>
        <dbReference type="Proteomes" id="UP000323386"/>
    </source>
</evidence>
<feature type="transmembrane region" description="Helical" evidence="10">
    <location>
        <begin position="255"/>
        <end position="283"/>
    </location>
</feature>
<dbReference type="Pfam" id="PF04140">
    <property type="entry name" value="ICMT"/>
    <property type="match status" value="1"/>
</dbReference>
<feature type="transmembrane region" description="Helical" evidence="10">
    <location>
        <begin position="200"/>
        <end position="220"/>
    </location>
</feature>
<dbReference type="InterPro" id="IPR025770">
    <property type="entry name" value="PPMT_MeTrfase"/>
</dbReference>
<evidence type="ECO:0000313" key="12">
    <source>
        <dbReference type="EMBL" id="SPO38449.1"/>
    </source>
</evidence>
<feature type="region of interest" description="Disordered" evidence="11">
    <location>
        <begin position="20"/>
        <end position="50"/>
    </location>
</feature>
<dbReference type="PANTHER" id="PTHR12714">
    <property type="entry name" value="PROTEIN-S ISOPRENYLCYSTEINE O-METHYLTRANSFERASE"/>
    <property type="match status" value="1"/>
</dbReference>
<evidence type="ECO:0000256" key="7">
    <source>
        <dbReference type="ARBA" id="ARBA00022692"/>
    </source>
</evidence>
<protein>
    <recommendedName>
        <fullName evidence="3 10">Protein-S-isoprenylcysteine O-methyltransferase</fullName>
        <ecNumber evidence="3 10">2.1.1.100</ecNumber>
    </recommendedName>
</protein>
<keyword evidence="7 10" id="KW-0812">Transmembrane</keyword>
<comment type="subcellular location">
    <subcellularLocation>
        <location evidence="10">Endoplasmic reticulum membrane</location>
        <topology evidence="10">Multi-pass membrane protein</topology>
    </subcellularLocation>
    <subcellularLocation>
        <location evidence="1">Membrane</location>
        <topology evidence="1">Multi-pass membrane protein</topology>
    </subcellularLocation>
</comment>
<evidence type="ECO:0000256" key="2">
    <source>
        <dbReference type="ARBA" id="ARBA00009140"/>
    </source>
</evidence>
<dbReference type="GO" id="GO:0004671">
    <property type="term" value="F:protein C-terminal S-isoprenylcysteine carboxyl O-methyltransferase activity"/>
    <property type="evidence" value="ECO:0007669"/>
    <property type="project" value="UniProtKB-EC"/>
</dbReference>
<reference evidence="12 13" key="1">
    <citation type="submission" date="2018-03" db="EMBL/GenBank/DDBJ databases">
        <authorList>
            <person name="Guldener U."/>
        </authorList>
    </citation>
    <scope>NUCLEOTIDE SEQUENCE [LARGE SCALE GENOMIC DNA]</scope>
    <source>
        <strain evidence="12 13">DAOM196992</strain>
    </source>
</reference>
<evidence type="ECO:0000256" key="5">
    <source>
        <dbReference type="ARBA" id="ARBA00022679"/>
    </source>
</evidence>
<dbReference type="PANTHER" id="PTHR12714:SF9">
    <property type="entry name" value="PROTEIN-S-ISOPRENYLCYSTEINE O-METHYLTRANSFERASE"/>
    <property type="match status" value="1"/>
</dbReference>
<accession>A0A5C3F4V9</accession>
<dbReference type="GO" id="GO:0032259">
    <property type="term" value="P:methylation"/>
    <property type="evidence" value="ECO:0007669"/>
    <property type="project" value="UniProtKB-KW"/>
</dbReference>
<name>A0A5C3F4V9_9BASI</name>
<evidence type="ECO:0000256" key="6">
    <source>
        <dbReference type="ARBA" id="ARBA00022691"/>
    </source>
</evidence>
<keyword evidence="9 10" id="KW-0472">Membrane</keyword>
<evidence type="ECO:0000256" key="11">
    <source>
        <dbReference type="SAM" id="MobiDB-lite"/>
    </source>
</evidence>
<organism evidence="12 13">
    <name type="scientific">Pseudozyma flocculosa</name>
    <dbReference type="NCBI Taxonomy" id="84751"/>
    <lineage>
        <taxon>Eukaryota</taxon>
        <taxon>Fungi</taxon>
        <taxon>Dikarya</taxon>
        <taxon>Basidiomycota</taxon>
        <taxon>Ustilaginomycotina</taxon>
        <taxon>Ustilaginomycetes</taxon>
        <taxon>Ustilaginales</taxon>
        <taxon>Ustilaginaceae</taxon>
        <taxon>Pseudozyma</taxon>
    </lineage>
</organism>
<comment type="catalytic activity">
    <reaction evidence="10">
        <text>[protein]-C-terminal S-[(2E,6E)-farnesyl]-L-cysteine + S-adenosyl-L-methionine = [protein]-C-terminal S-[(2E,6E)-farnesyl]-L-cysteine methyl ester + S-adenosyl-L-homocysteine</text>
        <dbReference type="Rhea" id="RHEA:21672"/>
        <dbReference type="Rhea" id="RHEA-COMP:12125"/>
        <dbReference type="Rhea" id="RHEA-COMP:12126"/>
        <dbReference type="ChEBI" id="CHEBI:57856"/>
        <dbReference type="ChEBI" id="CHEBI:59789"/>
        <dbReference type="ChEBI" id="CHEBI:90510"/>
        <dbReference type="ChEBI" id="CHEBI:90511"/>
        <dbReference type="EC" id="2.1.1.100"/>
    </reaction>
</comment>
<keyword evidence="6 10" id="KW-0949">S-adenosyl-L-methionine</keyword>
<dbReference type="AlphaFoldDB" id="A0A5C3F4V9"/>
<feature type="compositionally biased region" description="Low complexity" evidence="11">
    <location>
        <begin position="26"/>
        <end position="50"/>
    </location>
</feature>
<evidence type="ECO:0000256" key="9">
    <source>
        <dbReference type="ARBA" id="ARBA00023136"/>
    </source>
</evidence>
<keyword evidence="13" id="KW-1185">Reference proteome</keyword>
<dbReference type="GO" id="GO:0005789">
    <property type="term" value="C:endoplasmic reticulum membrane"/>
    <property type="evidence" value="ECO:0007669"/>
    <property type="project" value="UniProtKB-SubCell"/>
</dbReference>
<dbReference type="OrthoDB" id="422086at2759"/>
<evidence type="ECO:0000256" key="1">
    <source>
        <dbReference type="ARBA" id="ARBA00004141"/>
    </source>
</evidence>